<feature type="compositionally biased region" description="Basic and acidic residues" evidence="1">
    <location>
        <begin position="24"/>
        <end position="34"/>
    </location>
</feature>
<evidence type="ECO:0000313" key="2">
    <source>
        <dbReference type="Proteomes" id="UP000694891"/>
    </source>
</evidence>
<proteinExistence type="predicted"/>
<dbReference type="AlphaFoldDB" id="A0A9Y4N6A5"/>
<evidence type="ECO:0000256" key="1">
    <source>
        <dbReference type="SAM" id="MobiDB-lite"/>
    </source>
</evidence>
<organism evidence="2 3">
    <name type="scientific">Stegastes partitus</name>
    <name type="common">bicolor damselfish</name>
    <dbReference type="NCBI Taxonomy" id="144197"/>
    <lineage>
        <taxon>Eukaryota</taxon>
        <taxon>Metazoa</taxon>
        <taxon>Chordata</taxon>
        <taxon>Craniata</taxon>
        <taxon>Vertebrata</taxon>
        <taxon>Euteleostomi</taxon>
        <taxon>Actinopterygii</taxon>
        <taxon>Neopterygii</taxon>
        <taxon>Teleostei</taxon>
        <taxon>Neoteleostei</taxon>
        <taxon>Acanthomorphata</taxon>
        <taxon>Ovalentaria</taxon>
        <taxon>Pomacentridae</taxon>
        <taxon>Stegastes</taxon>
    </lineage>
</organism>
<feature type="compositionally biased region" description="Basic and acidic residues" evidence="1">
    <location>
        <begin position="43"/>
        <end position="68"/>
    </location>
</feature>
<keyword evidence="2" id="KW-1185">Reference proteome</keyword>
<name>A0A9Y4N6A5_9TELE</name>
<reference evidence="3" key="1">
    <citation type="submission" date="2025-08" db="UniProtKB">
        <authorList>
            <consortium name="RefSeq"/>
        </authorList>
    </citation>
    <scope>IDENTIFICATION</scope>
</reference>
<protein>
    <submittedName>
        <fullName evidence="3">Calpain clp-1-like</fullName>
    </submittedName>
</protein>
<evidence type="ECO:0000313" key="3">
    <source>
        <dbReference type="RefSeq" id="XP_008286544.1"/>
    </source>
</evidence>
<feature type="region of interest" description="Disordered" evidence="1">
    <location>
        <begin position="23"/>
        <end position="73"/>
    </location>
</feature>
<gene>
    <name evidence="3" type="primary">LOC103362062</name>
</gene>
<dbReference type="Proteomes" id="UP000694891">
    <property type="component" value="Unplaced"/>
</dbReference>
<dbReference type="GeneID" id="103362062"/>
<dbReference type="RefSeq" id="XP_008286544.1">
    <property type="nucleotide sequence ID" value="XM_008288322.1"/>
</dbReference>
<accession>A0A9Y4N6A5</accession>
<sequence length="153" mass="16204">MNLGKIIGEKVGELVADAITDALGGDKDEDDKKGGFLSMFGGGDKDDDKDKDKDKGGLFSFGDDKKKDDDDDKGGFFSKIFDRDDDKDKVPKKSGFQGLFIEHGIEGAAGGNDGEFGGGSEDIGRFKGQSVAVSDGDLFDDLMDVAEETSKGD</sequence>